<dbReference type="Gene3D" id="3.40.50.880">
    <property type="match status" value="1"/>
</dbReference>
<comment type="pathway">
    <text evidence="7">Cofactor biosynthesis; adenosylcobalamin biosynthesis; cob(II)yrinate a,c-diamide from sirohydrochlorin (anaerobic route): step 10/10.</text>
</comment>
<dbReference type="Proteomes" id="UP000657006">
    <property type="component" value="Unassembled WGS sequence"/>
</dbReference>
<sequence length="464" mass="51561">MRQNIPRFMLVGTGSGCGKTTITCAILKALSNRGLAPASFKCGPDYIDPMFHSKILKTKSKNLDLYLCGEETVRFLLARSAAGHTVSVLEGVMGMYDGQGFEDDTFSSNHLARVTQTPQILVVNVKGMSVSVAALIKGFMEYRPNEIRGVILNHCSKGMYPVYQKMIQRELGIPTYGYMPPLPEAAIGSRHLGLITADEVEDLMEKMNLLAATAEETLDLHGLLELARTALPLVYEDLWKDYTGCMAMNPPLRIGFACDQAFCFFYEDNLELWREMGAELIPFSPLTDRELPEELDGLLLYGGYPEEHAQALAENERMRASIRRAVRDGLPVLAECGGMMYLQETLTDGKGETWPMAGALAGDSHMTAGLTRFGYAILEANQETPICEKGDTLRVHEFHYSDSTSNGDGFTAHKGTRSWPCVHVTKTLMAGYPHLHFGAYPQCAKKFLQTCHTDAITKWRSRWK</sequence>
<evidence type="ECO:0000259" key="9">
    <source>
        <dbReference type="Pfam" id="PF07685"/>
    </source>
</evidence>
<comment type="catalytic activity">
    <reaction evidence="7">
        <text>cob(II)yrinate + 2 L-glutamine + 2 ATP + 2 H2O = cob(II)yrinate a,c diamide + 2 L-glutamate + 2 ADP + 2 phosphate + 2 H(+)</text>
        <dbReference type="Rhea" id="RHEA:26289"/>
        <dbReference type="ChEBI" id="CHEBI:15377"/>
        <dbReference type="ChEBI" id="CHEBI:15378"/>
        <dbReference type="ChEBI" id="CHEBI:29985"/>
        <dbReference type="ChEBI" id="CHEBI:30616"/>
        <dbReference type="ChEBI" id="CHEBI:43474"/>
        <dbReference type="ChEBI" id="CHEBI:58359"/>
        <dbReference type="ChEBI" id="CHEBI:58537"/>
        <dbReference type="ChEBI" id="CHEBI:58894"/>
        <dbReference type="ChEBI" id="CHEBI:456216"/>
        <dbReference type="EC" id="6.3.5.11"/>
    </reaction>
</comment>
<dbReference type="InterPro" id="IPR004484">
    <property type="entry name" value="CbiA/CobB_synth"/>
</dbReference>
<dbReference type="EC" id="6.3.5.11" evidence="7"/>
<dbReference type="HAMAP" id="MF_00027">
    <property type="entry name" value="CobB_CbiA"/>
    <property type="match status" value="1"/>
</dbReference>
<dbReference type="InterPro" id="IPR029062">
    <property type="entry name" value="Class_I_gatase-like"/>
</dbReference>
<dbReference type="NCBIfam" id="NF002204">
    <property type="entry name" value="PRK01077.1"/>
    <property type="match status" value="1"/>
</dbReference>
<dbReference type="InterPro" id="IPR011698">
    <property type="entry name" value="GATase_3"/>
</dbReference>
<comment type="caution">
    <text evidence="10">The sequence shown here is derived from an EMBL/GenBank/DDBJ whole genome shotgun (WGS) entry which is preliminary data.</text>
</comment>
<dbReference type="SUPFAM" id="SSF52540">
    <property type="entry name" value="P-loop containing nucleoside triphosphate hydrolases"/>
    <property type="match status" value="1"/>
</dbReference>
<feature type="active site" description="Nucleophile" evidence="7">
    <location>
        <position position="336"/>
    </location>
</feature>
<dbReference type="GO" id="GO:0009236">
    <property type="term" value="P:cobalamin biosynthetic process"/>
    <property type="evidence" value="ECO:0007669"/>
    <property type="project" value="UniProtKB-UniRule"/>
</dbReference>
<evidence type="ECO:0000256" key="5">
    <source>
        <dbReference type="ARBA" id="ARBA00022842"/>
    </source>
</evidence>
<reference evidence="10" key="1">
    <citation type="submission" date="2020-08" db="EMBL/GenBank/DDBJ databases">
        <title>Genome public.</title>
        <authorList>
            <person name="Liu C."/>
            <person name="Sun Q."/>
        </authorList>
    </citation>
    <scope>NUCLEOTIDE SEQUENCE</scope>
    <source>
        <strain evidence="10">NSJ-32</strain>
    </source>
</reference>
<proteinExistence type="inferred from homology"/>
<keyword evidence="7" id="KW-0169">Cobalamin biosynthesis</keyword>
<comment type="miscellaneous">
    <text evidence="7">The a and c carboxylates of cobyrinate are activated for nucleophilic attack via formation of a phosphorylated intermediate by ATP. CbiA catalyzes first the amidation of the c-carboxylate, and then that of the a-carboxylate.</text>
</comment>
<keyword evidence="4 7" id="KW-0067">ATP-binding</keyword>
<feature type="domain" description="CobQ/CobB/MinD/ParA nucleotide binding" evidence="8">
    <location>
        <begin position="9"/>
        <end position="184"/>
    </location>
</feature>
<evidence type="ECO:0000259" key="8">
    <source>
        <dbReference type="Pfam" id="PF01656"/>
    </source>
</evidence>
<comment type="cofactor">
    <cofactor evidence="1 7">
        <name>Mg(2+)</name>
        <dbReference type="ChEBI" id="CHEBI:18420"/>
    </cofactor>
</comment>
<evidence type="ECO:0000256" key="1">
    <source>
        <dbReference type="ARBA" id="ARBA00001946"/>
    </source>
</evidence>
<gene>
    <name evidence="7" type="primary">cbiA</name>
    <name evidence="10" type="ORF">H8730_01015</name>
</gene>
<dbReference type="InterPro" id="IPR027417">
    <property type="entry name" value="P-loop_NTPase"/>
</dbReference>
<keyword evidence="6 7" id="KW-0315">Glutamine amidotransferase</keyword>
<evidence type="ECO:0000256" key="4">
    <source>
        <dbReference type="ARBA" id="ARBA00022840"/>
    </source>
</evidence>
<dbReference type="CDD" id="cd03130">
    <property type="entry name" value="GATase1_CobB"/>
    <property type="match status" value="1"/>
</dbReference>
<dbReference type="NCBIfam" id="TIGR00379">
    <property type="entry name" value="cobB"/>
    <property type="match status" value="1"/>
</dbReference>
<dbReference type="GO" id="GO:0042242">
    <property type="term" value="F:cobyrinic acid a,c-diamide synthase activity"/>
    <property type="evidence" value="ECO:0007669"/>
    <property type="project" value="UniProtKB-UniRule"/>
</dbReference>
<dbReference type="GO" id="GO:0005524">
    <property type="term" value="F:ATP binding"/>
    <property type="evidence" value="ECO:0007669"/>
    <property type="project" value="UniProtKB-UniRule"/>
</dbReference>
<dbReference type="SUPFAM" id="SSF52317">
    <property type="entry name" value="Class I glutamine amidotransferase-like"/>
    <property type="match status" value="1"/>
</dbReference>
<keyword evidence="2 7" id="KW-0436">Ligase</keyword>
<dbReference type="InterPro" id="IPR002586">
    <property type="entry name" value="CobQ/CobB/MinD/ParA_Nub-bd_dom"/>
</dbReference>
<evidence type="ECO:0000313" key="10">
    <source>
        <dbReference type="EMBL" id="MBC8542130.1"/>
    </source>
</evidence>
<keyword evidence="5 7" id="KW-0460">Magnesium</keyword>
<organism evidence="10 11">
    <name type="scientific">Bianquea renquensis</name>
    <dbReference type="NCBI Taxonomy" id="2763661"/>
    <lineage>
        <taxon>Bacteria</taxon>
        <taxon>Bacillati</taxon>
        <taxon>Bacillota</taxon>
        <taxon>Clostridia</taxon>
        <taxon>Eubacteriales</taxon>
        <taxon>Bianqueaceae</taxon>
        <taxon>Bianquea</taxon>
    </lineage>
</organism>
<comment type="domain">
    <text evidence="7">Comprises of two domains. The C-terminal domain contains the binding site for glutamine and catalyzes the hydrolysis of this substrate to glutamate and ammonia. The N-terminal domain is anticipated to bind ATP and cobyrinate and catalyzes the ultimate synthesis of the diamide product. The ammonia produced via the glutaminase domain is probably translocated to the adjacent domain via a molecular tunnel, where it reacts with an activated intermediate.</text>
</comment>
<dbReference type="AlphaFoldDB" id="A0A926DRT4"/>
<feature type="domain" description="CobB/CobQ-like glutamine amidotransferase" evidence="9">
    <location>
        <begin position="253"/>
        <end position="439"/>
    </location>
</feature>
<evidence type="ECO:0000256" key="6">
    <source>
        <dbReference type="ARBA" id="ARBA00022962"/>
    </source>
</evidence>
<comment type="function">
    <text evidence="7">Catalyzes the ATP-dependent amidation of the two carboxylate groups at positions a and c of cobyrinate, using either L-glutamine or ammonia as the nitrogen source.</text>
</comment>
<keyword evidence="3 7" id="KW-0547">Nucleotide-binding</keyword>
<dbReference type="PANTHER" id="PTHR43873:SF1">
    <property type="entry name" value="COBYRINATE A,C-DIAMIDE SYNTHASE"/>
    <property type="match status" value="1"/>
</dbReference>
<evidence type="ECO:0000256" key="3">
    <source>
        <dbReference type="ARBA" id="ARBA00022741"/>
    </source>
</evidence>
<protein>
    <recommendedName>
        <fullName evidence="7">Cobyrinate a,c-diamide synthase</fullName>
        <ecNumber evidence="7">6.3.5.11</ecNumber>
    </recommendedName>
    <alternativeName>
        <fullName evidence="7">Cobyrinic acid a,c-diamide synthetase</fullName>
    </alternativeName>
</protein>
<name>A0A926DRT4_9FIRM</name>
<evidence type="ECO:0000256" key="7">
    <source>
        <dbReference type="HAMAP-Rule" id="MF_00027"/>
    </source>
</evidence>
<dbReference type="PROSITE" id="PS51274">
    <property type="entry name" value="GATASE_COBBQ"/>
    <property type="match status" value="1"/>
</dbReference>
<evidence type="ECO:0000256" key="2">
    <source>
        <dbReference type="ARBA" id="ARBA00022598"/>
    </source>
</evidence>
<dbReference type="Gene3D" id="3.40.50.300">
    <property type="entry name" value="P-loop containing nucleotide triphosphate hydrolases"/>
    <property type="match status" value="2"/>
</dbReference>
<dbReference type="EMBL" id="JACRSQ010000001">
    <property type="protein sequence ID" value="MBC8542130.1"/>
    <property type="molecule type" value="Genomic_DNA"/>
</dbReference>
<accession>A0A926DRT4</accession>
<dbReference type="PANTHER" id="PTHR43873">
    <property type="entry name" value="COBYRINATE A,C-DIAMIDE SYNTHASE"/>
    <property type="match status" value="1"/>
</dbReference>
<keyword evidence="11" id="KW-1185">Reference proteome</keyword>
<dbReference type="Pfam" id="PF01656">
    <property type="entry name" value="CbiA"/>
    <property type="match status" value="1"/>
</dbReference>
<evidence type="ECO:0000313" key="11">
    <source>
        <dbReference type="Proteomes" id="UP000657006"/>
    </source>
</evidence>
<dbReference type="Pfam" id="PF07685">
    <property type="entry name" value="GATase_3"/>
    <property type="match status" value="1"/>
</dbReference>
<feature type="site" description="Increases nucleophilicity of active site Cys" evidence="7">
    <location>
        <position position="434"/>
    </location>
</feature>
<comment type="similarity">
    <text evidence="7">Belongs to the CobB/CbiA family.</text>
</comment>